<feature type="domain" description="G-protein coupled receptors family 1 profile" evidence="20">
    <location>
        <begin position="48"/>
        <end position="166"/>
    </location>
</feature>
<evidence type="ECO:0000256" key="7">
    <source>
        <dbReference type="ARBA" id="ARBA00022692"/>
    </source>
</evidence>
<keyword evidence="4" id="KW-1003">Cell membrane</keyword>
<keyword evidence="14 18" id="KW-0675">Receptor</keyword>
<keyword evidence="6" id="KW-0399">Innate immunity</keyword>
<evidence type="ECO:0000256" key="13">
    <source>
        <dbReference type="ARBA" id="ARBA00023157"/>
    </source>
</evidence>
<proteinExistence type="inferred from homology"/>
<evidence type="ECO:0000256" key="11">
    <source>
        <dbReference type="ARBA" id="ARBA00023130"/>
    </source>
</evidence>
<dbReference type="GO" id="GO:0045087">
    <property type="term" value="P:innate immune response"/>
    <property type="evidence" value="ECO:0007669"/>
    <property type="project" value="UniProtKB-KW"/>
</dbReference>
<dbReference type="GO" id="GO:0016495">
    <property type="term" value="F:C-X3-C chemokine receptor activity"/>
    <property type="evidence" value="ECO:0007669"/>
    <property type="project" value="InterPro"/>
</dbReference>
<evidence type="ECO:0000256" key="2">
    <source>
        <dbReference type="ARBA" id="ARBA00011287"/>
    </source>
</evidence>
<evidence type="ECO:0000313" key="21">
    <source>
        <dbReference type="EMBL" id="PNI74052.1"/>
    </source>
</evidence>
<evidence type="ECO:0000256" key="15">
    <source>
        <dbReference type="ARBA" id="ARBA00023198"/>
    </source>
</evidence>
<evidence type="ECO:0000256" key="14">
    <source>
        <dbReference type="ARBA" id="ARBA00023170"/>
    </source>
</evidence>
<dbReference type="GO" id="GO:0007155">
    <property type="term" value="P:cell adhesion"/>
    <property type="evidence" value="ECO:0007669"/>
    <property type="project" value="InterPro"/>
</dbReference>
<dbReference type="PROSITE" id="PS50262">
    <property type="entry name" value="G_PROTEIN_RECEP_F1_2"/>
    <property type="match status" value="1"/>
</dbReference>
<evidence type="ECO:0000256" key="17">
    <source>
        <dbReference type="ARBA" id="ARBA00030219"/>
    </source>
</evidence>
<keyword evidence="13" id="KW-1015">Disulfide bond</keyword>
<feature type="transmembrane region" description="Helical" evidence="19">
    <location>
        <begin position="68"/>
        <end position="87"/>
    </location>
</feature>
<keyword evidence="12 19" id="KW-0472">Membrane</keyword>
<keyword evidence="15" id="KW-0395">Inflammatory response</keyword>
<dbReference type="EMBL" id="NBAG03000225">
    <property type="protein sequence ID" value="PNI74052.1"/>
    <property type="molecule type" value="Genomic_DNA"/>
</dbReference>
<dbReference type="Gene3D" id="1.20.1070.10">
    <property type="entry name" value="Rhodopsin 7-helix transmembrane proteins"/>
    <property type="match status" value="1"/>
</dbReference>
<evidence type="ECO:0000256" key="9">
    <source>
        <dbReference type="ARBA" id="ARBA00022989"/>
    </source>
</evidence>
<evidence type="ECO:0000256" key="5">
    <source>
        <dbReference type="ARBA" id="ARBA00022553"/>
    </source>
</evidence>
<evidence type="ECO:0000256" key="4">
    <source>
        <dbReference type="ARBA" id="ARBA00022475"/>
    </source>
</evidence>
<name>A0A2J8NQJ5_PANTR</name>
<dbReference type="InterPro" id="IPR017452">
    <property type="entry name" value="GPCR_Rhodpsn_7TM"/>
</dbReference>
<dbReference type="Proteomes" id="UP000236370">
    <property type="component" value="Unassembled WGS sequence"/>
</dbReference>
<dbReference type="Pfam" id="PF00001">
    <property type="entry name" value="7tm_1"/>
    <property type="match status" value="1"/>
</dbReference>
<evidence type="ECO:0000256" key="12">
    <source>
        <dbReference type="ARBA" id="ARBA00023136"/>
    </source>
</evidence>
<dbReference type="GO" id="GO:0002250">
    <property type="term" value="P:adaptive immune response"/>
    <property type="evidence" value="ECO:0007669"/>
    <property type="project" value="UniProtKB-KW"/>
</dbReference>
<comment type="similarity">
    <text evidence="18">Belongs to the G-protein coupled receptor 1 family.</text>
</comment>
<evidence type="ECO:0000256" key="10">
    <source>
        <dbReference type="ARBA" id="ARBA00023040"/>
    </source>
</evidence>
<evidence type="ECO:0000256" key="1">
    <source>
        <dbReference type="ARBA" id="ARBA00004651"/>
    </source>
</evidence>
<evidence type="ECO:0000256" key="16">
    <source>
        <dbReference type="ARBA" id="ARBA00023224"/>
    </source>
</evidence>
<sequence>MYQFPESVTENFEYDDLAEACSFGDIVVFGTVFLSIFYSVVFAIGLVGNLLVVFALTNSKKPKSVTDIYLLNLALSDLLFVATLPFWTHYLINEKGLHNAMCKFTTAFFFIGFFGSIFFITVISIDRYLAIVLAANSMNNRTVQHGVTISLGVWAAAILVAAPQFM</sequence>
<evidence type="ECO:0000256" key="18">
    <source>
        <dbReference type="RuleBase" id="RU000688"/>
    </source>
</evidence>
<feature type="transmembrane region" description="Helical" evidence="19">
    <location>
        <begin position="32"/>
        <end position="56"/>
    </location>
</feature>
<keyword evidence="7 18" id="KW-0812">Transmembrane</keyword>
<keyword evidence="8" id="KW-0391">Immunity</keyword>
<reference evidence="21 22" key="1">
    <citation type="submission" date="2017-12" db="EMBL/GenBank/DDBJ databases">
        <title>High-resolution comparative analysis of great ape genomes.</title>
        <authorList>
            <person name="Pollen A."/>
            <person name="Hastie A."/>
            <person name="Hormozdiari F."/>
            <person name="Dougherty M."/>
            <person name="Liu R."/>
            <person name="Chaisson M."/>
            <person name="Hoppe E."/>
            <person name="Hill C."/>
            <person name="Pang A."/>
            <person name="Hillier L."/>
            <person name="Baker C."/>
            <person name="Armstrong J."/>
            <person name="Shendure J."/>
            <person name="Paten B."/>
            <person name="Wilson R."/>
            <person name="Chao H."/>
            <person name="Schneider V."/>
            <person name="Ventura M."/>
            <person name="Kronenberg Z."/>
            <person name="Murali S."/>
            <person name="Gordon D."/>
            <person name="Cantsilieris S."/>
            <person name="Munson K."/>
            <person name="Nelson B."/>
            <person name="Raja A."/>
            <person name="Underwood J."/>
            <person name="Diekhans M."/>
            <person name="Fiddes I."/>
            <person name="Haussler D."/>
            <person name="Eichler E."/>
        </authorList>
    </citation>
    <scope>NUCLEOTIDE SEQUENCE [LARGE SCALE GENOMIC DNA]</scope>
    <source>
        <strain evidence="21">Yerkes chimp pedigree #C0471</strain>
    </source>
</reference>
<keyword evidence="16 18" id="KW-0807">Transducer</keyword>
<keyword evidence="11" id="KW-1064">Adaptive immunity</keyword>
<dbReference type="PROSITE" id="PS00237">
    <property type="entry name" value="G_PROTEIN_RECEP_F1_1"/>
    <property type="match status" value="1"/>
</dbReference>
<accession>A0A2J8NQJ5</accession>
<dbReference type="AlphaFoldDB" id="A0A2J8NQJ5"/>
<comment type="subcellular location">
    <subcellularLocation>
        <location evidence="1">Cell membrane</location>
        <topology evidence="1">Multi-pass membrane protein</topology>
    </subcellularLocation>
</comment>
<dbReference type="PRINTS" id="PR01562">
    <property type="entry name" value="FRACTALKINER"/>
</dbReference>
<evidence type="ECO:0000256" key="19">
    <source>
        <dbReference type="SAM" id="Phobius"/>
    </source>
</evidence>
<dbReference type="GO" id="GO:0006935">
    <property type="term" value="P:chemotaxis"/>
    <property type="evidence" value="ECO:0007669"/>
    <property type="project" value="InterPro"/>
</dbReference>
<dbReference type="SUPFAM" id="SSF81321">
    <property type="entry name" value="Family A G protein-coupled receptor-like"/>
    <property type="match status" value="1"/>
</dbReference>
<evidence type="ECO:0000259" key="20">
    <source>
        <dbReference type="PROSITE" id="PS50262"/>
    </source>
</evidence>
<dbReference type="PRINTS" id="PR00237">
    <property type="entry name" value="GPCRRHODOPSN"/>
</dbReference>
<dbReference type="GO" id="GO:0005886">
    <property type="term" value="C:plasma membrane"/>
    <property type="evidence" value="ECO:0007669"/>
    <property type="project" value="UniProtKB-SubCell"/>
</dbReference>
<evidence type="ECO:0000256" key="6">
    <source>
        <dbReference type="ARBA" id="ARBA00022588"/>
    </source>
</evidence>
<evidence type="ECO:0000256" key="8">
    <source>
        <dbReference type="ARBA" id="ARBA00022859"/>
    </source>
</evidence>
<comment type="caution">
    <text evidence="21">The sequence shown here is derived from an EMBL/GenBank/DDBJ whole genome shotgun (WGS) entry which is preliminary data.</text>
</comment>
<dbReference type="InterPro" id="IPR000276">
    <property type="entry name" value="GPCR_Rhodpsn"/>
</dbReference>
<feature type="non-terminal residue" evidence="21">
    <location>
        <position position="166"/>
    </location>
</feature>
<dbReference type="PANTHER" id="PTHR10489">
    <property type="entry name" value="CELL ADHESION MOLECULE"/>
    <property type="match status" value="1"/>
</dbReference>
<feature type="transmembrane region" description="Helical" evidence="19">
    <location>
        <begin position="146"/>
        <end position="165"/>
    </location>
</feature>
<feature type="transmembrane region" description="Helical" evidence="19">
    <location>
        <begin position="107"/>
        <end position="125"/>
    </location>
</feature>
<organism evidence="21 22">
    <name type="scientific">Pan troglodytes</name>
    <name type="common">Chimpanzee</name>
    <dbReference type="NCBI Taxonomy" id="9598"/>
    <lineage>
        <taxon>Eukaryota</taxon>
        <taxon>Metazoa</taxon>
        <taxon>Chordata</taxon>
        <taxon>Craniata</taxon>
        <taxon>Vertebrata</taxon>
        <taxon>Euteleostomi</taxon>
        <taxon>Mammalia</taxon>
        <taxon>Eutheria</taxon>
        <taxon>Euarchontoglires</taxon>
        <taxon>Primates</taxon>
        <taxon>Haplorrhini</taxon>
        <taxon>Catarrhini</taxon>
        <taxon>Hominidae</taxon>
        <taxon>Pan</taxon>
    </lineage>
</organism>
<dbReference type="GO" id="GO:0006954">
    <property type="term" value="P:inflammatory response"/>
    <property type="evidence" value="ECO:0007669"/>
    <property type="project" value="UniProtKB-KW"/>
</dbReference>
<dbReference type="InterPro" id="IPR050119">
    <property type="entry name" value="CCR1-9-like"/>
</dbReference>
<keyword evidence="9 19" id="KW-1133">Transmembrane helix</keyword>
<dbReference type="PANTHER" id="PTHR10489:SF955">
    <property type="entry name" value="CX3C CHEMOKINE RECEPTOR 1"/>
    <property type="match status" value="1"/>
</dbReference>
<keyword evidence="5" id="KW-0597">Phosphoprotein</keyword>
<comment type="subunit">
    <text evidence="2">Found in a ternary complex with CX3CL1 and ITGAV:ITGB3 or ITGA4:ITGB1.</text>
</comment>
<evidence type="ECO:0000313" key="22">
    <source>
        <dbReference type="Proteomes" id="UP000236370"/>
    </source>
</evidence>
<evidence type="ECO:0000256" key="3">
    <source>
        <dbReference type="ARBA" id="ARBA00019954"/>
    </source>
</evidence>
<keyword evidence="10 18" id="KW-0297">G-protein coupled receptor</keyword>
<gene>
    <name evidence="21" type="ORF">CK820_G0009113</name>
</gene>
<dbReference type="InterPro" id="IPR005387">
    <property type="entry name" value="Chemokine_CX3CR1"/>
</dbReference>
<protein>
    <recommendedName>
        <fullName evidence="3">CX3C chemokine receptor 1</fullName>
    </recommendedName>
    <alternativeName>
        <fullName evidence="17">Fractalkine receptor</fullName>
    </alternativeName>
</protein>